<keyword evidence="5" id="KW-0539">Nucleus</keyword>
<dbReference type="Pfam" id="PF23380">
    <property type="entry name" value="VIN3_C"/>
    <property type="match status" value="1"/>
</dbReference>
<keyword evidence="2" id="KW-0479">Metal-binding</keyword>
<proteinExistence type="predicted"/>
<feature type="compositionally biased region" description="Polar residues" evidence="6">
    <location>
        <begin position="468"/>
        <end position="497"/>
    </location>
</feature>
<feature type="region of interest" description="Disordered" evidence="6">
    <location>
        <begin position="468"/>
        <end position="533"/>
    </location>
</feature>
<dbReference type="STRING" id="81985.R0F403"/>
<dbReference type="eggNOG" id="ENOG502QR8D">
    <property type="taxonomic scope" value="Eukaryota"/>
</dbReference>
<dbReference type="CDD" id="cd00063">
    <property type="entry name" value="FN3"/>
    <property type="match status" value="1"/>
</dbReference>
<dbReference type="InterPro" id="IPR058585">
    <property type="entry name" value="Fn3_VIN3"/>
</dbReference>
<feature type="region of interest" description="Disordered" evidence="6">
    <location>
        <begin position="84"/>
        <end position="131"/>
    </location>
</feature>
<evidence type="ECO:0000256" key="6">
    <source>
        <dbReference type="SAM" id="MobiDB-lite"/>
    </source>
</evidence>
<evidence type="ECO:0000256" key="3">
    <source>
        <dbReference type="ARBA" id="ARBA00022771"/>
    </source>
</evidence>
<feature type="domain" description="Fibronectin type-III" evidence="7">
    <location>
        <begin position="365"/>
        <end position="462"/>
    </location>
</feature>
<accession>R0F403</accession>
<feature type="compositionally biased region" description="Basic and acidic residues" evidence="6">
    <location>
        <begin position="518"/>
        <end position="528"/>
    </location>
</feature>
<evidence type="ECO:0000256" key="2">
    <source>
        <dbReference type="ARBA" id="ARBA00022723"/>
    </source>
</evidence>
<sequence>MDSSHDGPAGDSSKCNEMSVDEKRQLVYELSKQTHLASEVLQAWSRQEILQILCAEMGKERKYTGLTKVKIIETLLKIVSEKNSGENEGKKRDSDCLPTQRNTKRQRKVDNPSRYVIPASNNVTSNNASGSCSSVNTKGESTIYCNNLACRAVLRQEDSFCRRCSCCICRKYDDNKDPSLWLTCSSDPPFEAESCGFSCHLECAFKTEKSGLAKDKQSEGCCFYCVSCGKTNSLLECWKKQLTIAKETRRVDVLCYRLFLVQKLLKGSTRYKNLCEAVDEAVKSLEADVGPLTGLPMKMGRGIVNRLQSGPDVQKLCSTALESLETVKPTNPEVAALPSLHSSKMQQDCSYVLSNEISADTATTGSTKIRFEDVNATSLTVVLASNNIPSPPNIVHYSIWHRKVPEKDYPEKSTCTLFTPNTRFVVSGLAPASEYCFKVVSYSGTREMGVDEINVLTRSAEEGANCSSAVERSESPLTNCSTLSSNPSSVEAESNNDYIVPKRPLKNDDNNSPSVDESPAKREKRTTESDIVQIENSNVEQIVLLEEEEQEAVLDKNGAGSGSETPVLATTTNLVSNRNNSDASLPITPFRSDEIKNRQARNEKPVNFNNGDHSANGGSESGLEHCVKVIRQLECSGHIDKNFRQKFLTWYSLRATSQEIRVVKIFIETFIDDPMALAEQLTDTFEDRVSIKRSGNGASGGASAVVPSGFCMKLWH</sequence>
<dbReference type="Pfam" id="PF23376">
    <property type="entry name" value="Fn3_VIN3"/>
    <property type="match status" value="1"/>
</dbReference>
<keyword evidence="4" id="KW-0862">Zinc</keyword>
<dbReference type="CDD" id="cd15521">
    <property type="entry name" value="PHD_VIN3_plant"/>
    <property type="match status" value="1"/>
</dbReference>
<feature type="compositionally biased region" description="Polar residues" evidence="6">
    <location>
        <begin position="119"/>
        <end position="131"/>
    </location>
</feature>
<dbReference type="OrthoDB" id="600557at2759"/>
<dbReference type="PANTHER" id="PTHR46286">
    <property type="entry name" value="VIN3-LIKE PROTEIN 2-RELATED"/>
    <property type="match status" value="1"/>
</dbReference>
<organism evidence="8 9">
    <name type="scientific">Capsella rubella</name>
    <dbReference type="NCBI Taxonomy" id="81985"/>
    <lineage>
        <taxon>Eukaryota</taxon>
        <taxon>Viridiplantae</taxon>
        <taxon>Streptophyta</taxon>
        <taxon>Embryophyta</taxon>
        <taxon>Tracheophyta</taxon>
        <taxon>Spermatophyta</taxon>
        <taxon>Magnoliopsida</taxon>
        <taxon>eudicotyledons</taxon>
        <taxon>Gunneridae</taxon>
        <taxon>Pentapetalae</taxon>
        <taxon>rosids</taxon>
        <taxon>malvids</taxon>
        <taxon>Brassicales</taxon>
        <taxon>Brassicaceae</taxon>
        <taxon>Camelineae</taxon>
        <taxon>Capsella</taxon>
    </lineage>
</organism>
<dbReference type="GO" id="GO:0008270">
    <property type="term" value="F:zinc ion binding"/>
    <property type="evidence" value="ECO:0007669"/>
    <property type="project" value="UniProtKB-KW"/>
</dbReference>
<reference evidence="9" key="1">
    <citation type="journal article" date="2013" name="Nat. Genet.">
        <title>The Capsella rubella genome and the genomic consequences of rapid mating system evolution.</title>
        <authorList>
            <person name="Slotte T."/>
            <person name="Hazzouri K.M."/>
            <person name="Agren J.A."/>
            <person name="Koenig D."/>
            <person name="Maumus F."/>
            <person name="Guo Y.L."/>
            <person name="Steige K."/>
            <person name="Platts A.E."/>
            <person name="Escobar J.S."/>
            <person name="Newman L.K."/>
            <person name="Wang W."/>
            <person name="Mandakova T."/>
            <person name="Vello E."/>
            <person name="Smith L.M."/>
            <person name="Henz S.R."/>
            <person name="Steffen J."/>
            <person name="Takuno S."/>
            <person name="Brandvain Y."/>
            <person name="Coop G."/>
            <person name="Andolfatto P."/>
            <person name="Hu T.T."/>
            <person name="Blanchette M."/>
            <person name="Clark R.M."/>
            <person name="Quesneville H."/>
            <person name="Nordborg M."/>
            <person name="Gaut B.S."/>
            <person name="Lysak M.A."/>
            <person name="Jenkins J."/>
            <person name="Grimwood J."/>
            <person name="Chapman J."/>
            <person name="Prochnik S."/>
            <person name="Shu S."/>
            <person name="Rokhsar D."/>
            <person name="Schmutz J."/>
            <person name="Weigel D."/>
            <person name="Wright S.I."/>
        </authorList>
    </citation>
    <scope>NUCLEOTIDE SEQUENCE [LARGE SCALE GENOMIC DNA]</scope>
    <source>
        <strain evidence="9">cv. Monte Gargano</strain>
    </source>
</reference>
<dbReference type="GO" id="GO:0040029">
    <property type="term" value="P:epigenetic regulation of gene expression"/>
    <property type="evidence" value="ECO:0007669"/>
    <property type="project" value="InterPro"/>
</dbReference>
<dbReference type="SUPFAM" id="SSF49265">
    <property type="entry name" value="Fibronectin type III"/>
    <property type="match status" value="1"/>
</dbReference>
<evidence type="ECO:0000313" key="9">
    <source>
        <dbReference type="Proteomes" id="UP000029121"/>
    </source>
</evidence>
<dbReference type="AlphaFoldDB" id="R0F403"/>
<keyword evidence="3" id="KW-0863">Zinc-finger</keyword>
<dbReference type="InterPro" id="IPR036116">
    <property type="entry name" value="FN3_sf"/>
</dbReference>
<evidence type="ECO:0000256" key="4">
    <source>
        <dbReference type="ARBA" id="ARBA00022833"/>
    </source>
</evidence>
<dbReference type="InterPro" id="IPR056990">
    <property type="entry name" value="VIN3-like_C"/>
</dbReference>
<evidence type="ECO:0000256" key="5">
    <source>
        <dbReference type="ARBA" id="ARBA00023242"/>
    </source>
</evidence>
<evidence type="ECO:0000259" key="7">
    <source>
        <dbReference type="PROSITE" id="PS50853"/>
    </source>
</evidence>
<keyword evidence="9" id="KW-1185">Reference proteome</keyword>
<protein>
    <recommendedName>
        <fullName evidence="7">Fibronectin type-III domain-containing protein</fullName>
    </recommendedName>
</protein>
<dbReference type="GO" id="GO:0010048">
    <property type="term" value="P:vernalization response"/>
    <property type="evidence" value="ECO:0007669"/>
    <property type="project" value="InterPro"/>
</dbReference>
<dbReference type="InterPro" id="IPR003961">
    <property type="entry name" value="FN3_dom"/>
</dbReference>
<dbReference type="PANTHER" id="PTHR46286:SF2">
    <property type="entry name" value="VIN3-LIKE PROTEIN 2"/>
    <property type="match status" value="1"/>
</dbReference>
<gene>
    <name evidence="8" type="ORF">CARUB_v10004248mg</name>
</gene>
<dbReference type="EMBL" id="KB870811">
    <property type="protein sequence ID" value="EOA16116.1"/>
    <property type="molecule type" value="Genomic_DNA"/>
</dbReference>
<dbReference type="InterPro" id="IPR044514">
    <property type="entry name" value="VIN3-like"/>
</dbReference>
<dbReference type="Pfam" id="PF07227">
    <property type="entry name" value="PHD_Oberon"/>
    <property type="match status" value="1"/>
</dbReference>
<dbReference type="PROSITE" id="PS50853">
    <property type="entry name" value="FN3"/>
    <property type="match status" value="1"/>
</dbReference>
<evidence type="ECO:0000256" key="1">
    <source>
        <dbReference type="ARBA" id="ARBA00004123"/>
    </source>
</evidence>
<dbReference type="Proteomes" id="UP000029121">
    <property type="component" value="Unassembled WGS sequence"/>
</dbReference>
<dbReference type="InterPro" id="IPR013783">
    <property type="entry name" value="Ig-like_fold"/>
</dbReference>
<dbReference type="InterPro" id="IPR032881">
    <property type="entry name" value="Oberon-like_PHD"/>
</dbReference>
<dbReference type="Gene3D" id="2.60.40.10">
    <property type="entry name" value="Immunoglobulins"/>
    <property type="match status" value="1"/>
</dbReference>
<evidence type="ECO:0000313" key="8">
    <source>
        <dbReference type="EMBL" id="EOA16116.1"/>
    </source>
</evidence>
<feature type="compositionally biased region" description="Basic and acidic residues" evidence="6">
    <location>
        <begin position="84"/>
        <end position="95"/>
    </location>
</feature>
<comment type="subcellular location">
    <subcellularLocation>
        <location evidence="1">Nucleus</location>
    </subcellularLocation>
</comment>
<dbReference type="GO" id="GO:0005634">
    <property type="term" value="C:nucleus"/>
    <property type="evidence" value="ECO:0007669"/>
    <property type="project" value="UniProtKB-SubCell"/>
</dbReference>
<name>R0F403_9BRAS</name>